<dbReference type="PANTHER" id="PTHR30478:SF0">
    <property type="entry name" value="BETA SLIDING CLAMP"/>
    <property type="match status" value="1"/>
</dbReference>
<proteinExistence type="predicted"/>
<accession>X1T8E0</accession>
<protein>
    <submittedName>
        <fullName evidence="2">Uncharacterized protein</fullName>
    </submittedName>
</protein>
<sequence length="197" mass="21512">MDIQVARFREVLALLKPVVPRKTALPAITNVMLKDGQVMATDLETIISIPVPEADIACLIPYADVTKMLQYTMGGEMLHIEPKKGTVHLSWSEGSSTFVAGDVKDFPPMPEINAVAEASLNGDILFPAMLSVLRYTARTATRPVLRGVTLVMGDPMRIAAGDGFRMAYQDMDLSFPHDNTVVVPAGSVTALYHLWQK</sequence>
<feature type="non-terminal residue" evidence="2">
    <location>
        <position position="197"/>
    </location>
</feature>
<name>X1T8E0_9ZZZZ</name>
<dbReference type="GO" id="GO:0009360">
    <property type="term" value="C:DNA polymerase III complex"/>
    <property type="evidence" value="ECO:0007669"/>
    <property type="project" value="InterPro"/>
</dbReference>
<organism evidence="2">
    <name type="scientific">marine sediment metagenome</name>
    <dbReference type="NCBI Taxonomy" id="412755"/>
    <lineage>
        <taxon>unclassified sequences</taxon>
        <taxon>metagenomes</taxon>
        <taxon>ecological metagenomes</taxon>
    </lineage>
</organism>
<dbReference type="InterPro" id="IPR001001">
    <property type="entry name" value="DNA_polIII_beta"/>
</dbReference>
<reference evidence="2" key="1">
    <citation type="journal article" date="2014" name="Front. Microbiol.">
        <title>High frequency of phylogenetically diverse reductive dehalogenase-homologous genes in deep subseafloor sedimentary metagenomes.</title>
        <authorList>
            <person name="Kawai M."/>
            <person name="Futagami T."/>
            <person name="Toyoda A."/>
            <person name="Takaki Y."/>
            <person name="Nishi S."/>
            <person name="Hori S."/>
            <person name="Arai W."/>
            <person name="Tsubouchi T."/>
            <person name="Morono Y."/>
            <person name="Uchiyama I."/>
            <person name="Ito T."/>
            <person name="Fujiyama A."/>
            <person name="Inagaki F."/>
            <person name="Takami H."/>
        </authorList>
    </citation>
    <scope>NUCLEOTIDE SEQUENCE</scope>
    <source>
        <strain evidence="2">Expedition CK06-06</strain>
    </source>
</reference>
<keyword evidence="1" id="KW-0238">DNA-binding</keyword>
<dbReference type="GO" id="GO:0006271">
    <property type="term" value="P:DNA strand elongation involved in DNA replication"/>
    <property type="evidence" value="ECO:0007669"/>
    <property type="project" value="TreeGrafter"/>
</dbReference>
<dbReference type="AlphaFoldDB" id="X1T8E0"/>
<dbReference type="Gene3D" id="3.10.150.10">
    <property type="entry name" value="DNA Polymerase III, subunit A, domain 2"/>
    <property type="match status" value="1"/>
</dbReference>
<dbReference type="EMBL" id="BARW01021336">
    <property type="protein sequence ID" value="GAJ01529.1"/>
    <property type="molecule type" value="Genomic_DNA"/>
</dbReference>
<evidence type="ECO:0000313" key="2">
    <source>
        <dbReference type="EMBL" id="GAJ01529.1"/>
    </source>
</evidence>
<comment type="caution">
    <text evidence="2">The sequence shown here is derived from an EMBL/GenBank/DDBJ whole genome shotgun (WGS) entry which is preliminary data.</text>
</comment>
<evidence type="ECO:0000256" key="1">
    <source>
        <dbReference type="ARBA" id="ARBA00023125"/>
    </source>
</evidence>
<dbReference type="PANTHER" id="PTHR30478">
    <property type="entry name" value="DNA POLYMERASE III SUBUNIT BETA"/>
    <property type="match status" value="1"/>
</dbReference>
<gene>
    <name evidence="2" type="ORF">S12H4_35858</name>
</gene>
<dbReference type="GO" id="GO:0003677">
    <property type="term" value="F:DNA binding"/>
    <property type="evidence" value="ECO:0007669"/>
    <property type="project" value="UniProtKB-KW"/>
</dbReference>
<dbReference type="Gene3D" id="3.70.10.10">
    <property type="match status" value="1"/>
</dbReference>